<name>A0A8A3P0Z6_9HELO</name>
<keyword evidence="20" id="KW-1185">Reference proteome</keyword>
<dbReference type="PANTHER" id="PTHR42044:SF2">
    <property type="entry name" value="DUF676 DOMAIN-CONTAINING PROTEIN"/>
    <property type="match status" value="1"/>
</dbReference>
<comment type="subcellular location">
    <subcellularLocation>
        <location evidence="3">Cytoplasm</location>
    </subcellularLocation>
    <subcellularLocation>
        <location evidence="2">Mitochondrion inner membrane</location>
    </subcellularLocation>
    <subcellularLocation>
        <location evidence="1">Nucleus</location>
    </subcellularLocation>
</comment>
<comment type="similarity">
    <text evidence="5">Belongs to the cytochrome c-type heme lyase family.</text>
</comment>
<evidence type="ECO:0000256" key="4">
    <source>
        <dbReference type="ARBA" id="ARBA00005229"/>
    </source>
</evidence>
<evidence type="ECO:0000256" key="12">
    <source>
        <dbReference type="ARBA" id="ARBA00023004"/>
    </source>
</evidence>
<dbReference type="PROSITE" id="PS00822">
    <property type="entry name" value="CYTO_HEME_LYASE_2"/>
    <property type="match status" value="1"/>
</dbReference>
<evidence type="ECO:0000313" key="20">
    <source>
        <dbReference type="Proteomes" id="UP000672032"/>
    </source>
</evidence>
<evidence type="ECO:0000256" key="1">
    <source>
        <dbReference type="ARBA" id="ARBA00004123"/>
    </source>
</evidence>
<evidence type="ECO:0000256" key="10">
    <source>
        <dbReference type="ARBA" id="ARBA00022723"/>
    </source>
</evidence>
<dbReference type="CDD" id="cd11692">
    <property type="entry name" value="HRI1_N_like"/>
    <property type="match status" value="1"/>
</dbReference>
<dbReference type="InterPro" id="IPR000511">
    <property type="entry name" value="Holocyt_c/c1_synthase"/>
</dbReference>
<feature type="region of interest" description="Disordered" evidence="17">
    <location>
        <begin position="1"/>
        <end position="65"/>
    </location>
</feature>
<dbReference type="OrthoDB" id="1158011at2759"/>
<evidence type="ECO:0000256" key="14">
    <source>
        <dbReference type="ARBA" id="ARBA00023136"/>
    </source>
</evidence>
<keyword evidence="14 18" id="KW-0472">Membrane</keyword>
<evidence type="ECO:0000256" key="2">
    <source>
        <dbReference type="ARBA" id="ARBA00004273"/>
    </source>
</evidence>
<reference evidence="19" key="1">
    <citation type="submission" date="2020-10" db="EMBL/GenBank/DDBJ databases">
        <title>Genome Sequence of Monilinia vaccinii-corymbosi Sheds Light on Mummy Berry Disease Infection of Blueberry and Mating Type.</title>
        <authorList>
            <person name="Yow A.G."/>
            <person name="Zhang Y."/>
            <person name="Bansal K."/>
            <person name="Eacker S.M."/>
            <person name="Sullivan S."/>
            <person name="Liachko I."/>
            <person name="Cubeta M.A."/>
            <person name="Rollins J.A."/>
            <person name="Ashrafi H."/>
        </authorList>
    </citation>
    <scope>NUCLEOTIDE SEQUENCE</scope>
    <source>
        <strain evidence="19">RL-1</strain>
    </source>
</reference>
<protein>
    <recommendedName>
        <fullName evidence="7">Protein HRI1</fullName>
        <ecNumber evidence="6">4.4.1.17</ecNumber>
    </recommendedName>
</protein>
<keyword evidence="18" id="KW-0812">Transmembrane</keyword>
<dbReference type="GO" id="GO:0005634">
    <property type="term" value="C:nucleus"/>
    <property type="evidence" value="ECO:0007669"/>
    <property type="project" value="UniProtKB-SubCell"/>
</dbReference>
<evidence type="ECO:0000256" key="17">
    <source>
        <dbReference type="SAM" id="MobiDB-lite"/>
    </source>
</evidence>
<keyword evidence="8" id="KW-0963">Cytoplasm</keyword>
<evidence type="ECO:0000256" key="8">
    <source>
        <dbReference type="ARBA" id="ARBA00022490"/>
    </source>
</evidence>
<sequence length="1011" mass="112740">MGWFWADSPATTATATATATCPMHKPDKDIQRPVAISPTPSPEPACPYTPDKASESKSASKSSKYNPLNYMFPDLSQERAKGQAIALPTEREPSTIPKGSGDGNWEYPSPQQMYNALLRKGYTDTDPTAVESMVSVHNFLNEGAWAEIVEWERRFGKGLAKGWENCRRGEEGSKAGADIGANEDEVPQPKLTRFMGRPKEMTPKAAMIQVMGWAFPEKYGTEPPFDRHDWFVEREYKGQKKEIRYVIDYYSGGEEPTGEPIFYLDVRPALTPTQAVELRFGLDWNCTLVLTSADKHYVDIRILDPSSPLPNNTSDPQATSRLEWGFAGTAISTPAEFKDGDRKVLIRPAHTQWIHEIDNKIRYPGVDDRDEGFMYPVEGTGEVLEKGTMVNPETGEAEDYEELWEDLAVEMMEGSKNDYFMSWVLKTRGTGEEENGMVIRIGEWIQGVMRKGDDFSVVRWIWNVEKEWERVLAIGRDLVLDSKIFEKEITVGDSFKVDGGVEWEFVSLHKHRNPMNSIGDIMAIQSPHALTAQISPSSPAVVTVIPSIIDPTCGTSPAQYRHSTMEILIGSMKVLSRNLYCIPQMMGSFTFNVAQMIPSSSGRDMYEMGIQCMLCIMECWAMFMAIPAFLTMPGAMFMMCCAAMWGAIIGMSWVLRGNERICESIMPVGDFGDEKWIFINGACTSHAQMMHHLTRLSITFHRRITGMHNRTLGLPLDLLLHFLSMAMPIHRALYAQLREHLLTPSIRKIVILSHSTGSKVVSDILDQLHTDLPPTLMAKLEIYTFGAAGGSFSNPLLNSFCMDLGALGESDHASMKASCERVIPHIEHYLPLTSSPLSTMSILHPVLHTLDSRFCGRMFILNGLHPVLFEQYLDIMFPWPKATSTSSVDGAETRGFWDEMVMVDGETAEKREFTAGARGAVGMGSGERRWSGMMQIEKEGKRKPGGWSLSKMGMEGVGMVRREAKGLEGKTMREVGRLGGYEEGGRLSSAWFEGKGMMGLGKGMANGGQVM</sequence>
<dbReference type="CDD" id="cd11693">
    <property type="entry name" value="HRI1_C_like"/>
    <property type="match status" value="1"/>
</dbReference>
<feature type="region of interest" description="Disordered" evidence="17">
    <location>
        <begin position="85"/>
        <end position="108"/>
    </location>
</feature>
<keyword evidence="9" id="KW-0349">Heme</keyword>
<dbReference type="Pfam" id="PF16815">
    <property type="entry name" value="HRI1"/>
    <property type="match status" value="1"/>
</dbReference>
<accession>A0A8A3P0Z6</accession>
<evidence type="ECO:0000256" key="11">
    <source>
        <dbReference type="ARBA" id="ARBA00022792"/>
    </source>
</evidence>
<dbReference type="Gene3D" id="2.40.128.320">
    <property type="entry name" value="Protein HRI1, N-terminal domain"/>
    <property type="match status" value="1"/>
</dbReference>
<organism evidence="19 20">
    <name type="scientific">Monilinia vaccinii-corymbosi</name>
    <dbReference type="NCBI Taxonomy" id="61207"/>
    <lineage>
        <taxon>Eukaryota</taxon>
        <taxon>Fungi</taxon>
        <taxon>Dikarya</taxon>
        <taxon>Ascomycota</taxon>
        <taxon>Pezizomycotina</taxon>
        <taxon>Leotiomycetes</taxon>
        <taxon>Helotiales</taxon>
        <taxon>Sclerotiniaceae</taxon>
        <taxon>Monilinia</taxon>
    </lineage>
</organism>
<comment type="similarity">
    <text evidence="4">Belongs to the HRI1 family.</text>
</comment>
<evidence type="ECO:0000256" key="16">
    <source>
        <dbReference type="ARBA" id="ARBA00023242"/>
    </source>
</evidence>
<keyword evidence="10" id="KW-0479">Metal-binding</keyword>
<keyword evidence="12" id="KW-0408">Iron</keyword>
<dbReference type="AlphaFoldDB" id="A0A8A3P0Z6"/>
<gene>
    <name evidence="19" type="ORF">DSL72_004620</name>
</gene>
<dbReference type="Proteomes" id="UP000672032">
    <property type="component" value="Chromosome 1"/>
</dbReference>
<keyword evidence="18" id="KW-1133">Transmembrane helix</keyword>
<evidence type="ECO:0000256" key="7">
    <source>
        <dbReference type="ARBA" id="ARBA00017063"/>
    </source>
</evidence>
<dbReference type="InterPro" id="IPR043047">
    <property type="entry name" value="Hri1_N_sf"/>
</dbReference>
<evidence type="ECO:0000313" key="19">
    <source>
        <dbReference type="EMBL" id="QSZ30100.1"/>
    </source>
</evidence>
<evidence type="ECO:0000256" key="5">
    <source>
        <dbReference type="ARBA" id="ARBA00007255"/>
    </source>
</evidence>
<evidence type="ECO:0000256" key="15">
    <source>
        <dbReference type="ARBA" id="ARBA00023239"/>
    </source>
</evidence>
<dbReference type="GO" id="GO:0004408">
    <property type="term" value="F:holocytochrome-c synthase activity"/>
    <property type="evidence" value="ECO:0007669"/>
    <property type="project" value="UniProtKB-EC"/>
</dbReference>
<evidence type="ECO:0000256" key="18">
    <source>
        <dbReference type="SAM" id="Phobius"/>
    </source>
</evidence>
<keyword evidence="15" id="KW-0456">Lyase</keyword>
<dbReference type="InterPro" id="IPR038744">
    <property type="entry name" value="Hri1_N"/>
</dbReference>
<evidence type="ECO:0000256" key="9">
    <source>
        <dbReference type="ARBA" id="ARBA00022617"/>
    </source>
</evidence>
<dbReference type="EC" id="4.4.1.17" evidence="6"/>
<feature type="transmembrane region" description="Helical" evidence="18">
    <location>
        <begin position="637"/>
        <end position="655"/>
    </location>
</feature>
<dbReference type="PANTHER" id="PTHR42044">
    <property type="entry name" value="DUF676 DOMAIN-CONTAINING PROTEIN-RELATED"/>
    <property type="match status" value="1"/>
</dbReference>
<keyword evidence="13" id="KW-0496">Mitochondrion</keyword>
<dbReference type="InterPro" id="IPR031818">
    <property type="entry name" value="Hri1"/>
</dbReference>
<dbReference type="GO" id="GO:0005743">
    <property type="term" value="C:mitochondrial inner membrane"/>
    <property type="evidence" value="ECO:0007669"/>
    <property type="project" value="UniProtKB-SubCell"/>
</dbReference>
<proteinExistence type="inferred from homology"/>
<dbReference type="Gene3D" id="2.40.128.310">
    <property type="entry name" value="Protein HRI1, C-terminal domain"/>
    <property type="match status" value="1"/>
</dbReference>
<dbReference type="GO" id="GO:0046872">
    <property type="term" value="F:metal ion binding"/>
    <property type="evidence" value="ECO:0007669"/>
    <property type="project" value="UniProtKB-KW"/>
</dbReference>
<dbReference type="Pfam" id="PF01265">
    <property type="entry name" value="Cyto_heme_lyase"/>
    <property type="match status" value="1"/>
</dbReference>
<feature type="compositionally biased region" description="Low complexity" evidence="17">
    <location>
        <begin position="10"/>
        <end position="20"/>
    </location>
</feature>
<dbReference type="EMBL" id="CP063405">
    <property type="protein sequence ID" value="QSZ30100.1"/>
    <property type="molecule type" value="Genomic_DNA"/>
</dbReference>
<evidence type="ECO:0000256" key="6">
    <source>
        <dbReference type="ARBA" id="ARBA00012218"/>
    </source>
</evidence>
<evidence type="ECO:0000256" key="13">
    <source>
        <dbReference type="ARBA" id="ARBA00023128"/>
    </source>
</evidence>
<keyword evidence="16" id="KW-0539">Nucleus</keyword>
<keyword evidence="11" id="KW-0999">Mitochondrion inner membrane</keyword>
<evidence type="ECO:0000256" key="3">
    <source>
        <dbReference type="ARBA" id="ARBA00004496"/>
    </source>
</evidence>